<reference evidence="4 5" key="1">
    <citation type="journal article" date="2018" name="Mol. Biol. Evol.">
        <title>Broad Genomic Sampling Reveals a Smut Pathogenic Ancestry of the Fungal Clade Ustilaginomycotina.</title>
        <authorList>
            <person name="Kijpornyongpan T."/>
            <person name="Mondo S.J."/>
            <person name="Barry K."/>
            <person name="Sandor L."/>
            <person name="Lee J."/>
            <person name="Lipzen A."/>
            <person name="Pangilinan J."/>
            <person name="LaButti K."/>
            <person name="Hainaut M."/>
            <person name="Henrissat B."/>
            <person name="Grigoriev I.V."/>
            <person name="Spatafora J.W."/>
            <person name="Aime M.C."/>
        </authorList>
    </citation>
    <scope>NUCLEOTIDE SEQUENCE [LARGE SCALE GENOMIC DNA]</scope>
    <source>
        <strain evidence="4 5">MCA 4198</strain>
    </source>
</reference>
<gene>
    <name evidence="4" type="ORF">FA10DRAFT_289011</name>
</gene>
<dbReference type="InterPro" id="IPR036908">
    <property type="entry name" value="RlpA-like_sf"/>
</dbReference>
<keyword evidence="1 2" id="KW-0732">Signal</keyword>
<evidence type="ECO:0000313" key="5">
    <source>
        <dbReference type="Proteomes" id="UP000245768"/>
    </source>
</evidence>
<dbReference type="EMBL" id="KZ819640">
    <property type="protein sequence ID" value="PWN87591.1"/>
    <property type="molecule type" value="Genomic_DNA"/>
</dbReference>
<name>A0A316YEP2_9BASI</name>
<dbReference type="STRING" id="215250.A0A316YEP2"/>
<dbReference type="InterPro" id="IPR009009">
    <property type="entry name" value="RlpA-like_DPBB"/>
</dbReference>
<feature type="signal peptide" evidence="2">
    <location>
        <begin position="1"/>
        <end position="19"/>
    </location>
</feature>
<dbReference type="Pfam" id="PF03330">
    <property type="entry name" value="DPBB_1"/>
    <property type="match status" value="1"/>
</dbReference>
<dbReference type="GeneID" id="37046167"/>
<evidence type="ECO:0000259" key="3">
    <source>
        <dbReference type="Pfam" id="PF03330"/>
    </source>
</evidence>
<dbReference type="PANTHER" id="PTHR31836">
    <property type="match status" value="1"/>
</dbReference>
<evidence type="ECO:0000313" key="4">
    <source>
        <dbReference type="EMBL" id="PWN87591.1"/>
    </source>
</evidence>
<keyword evidence="5" id="KW-1185">Reference proteome</keyword>
<dbReference type="Proteomes" id="UP000245768">
    <property type="component" value="Unassembled WGS sequence"/>
</dbReference>
<accession>A0A316YEP2</accession>
<dbReference type="CDD" id="cd22191">
    <property type="entry name" value="DPBB_RlpA_EXP_N-like"/>
    <property type="match status" value="1"/>
</dbReference>
<feature type="chain" id="PRO_5016298088" description="RlpA-like protein double-psi beta-barrel domain-containing protein" evidence="2">
    <location>
        <begin position="20"/>
        <end position="186"/>
    </location>
</feature>
<proteinExistence type="predicted"/>
<dbReference type="PANTHER" id="PTHR31836:SF22">
    <property type="entry name" value="RLPA-LIKE PROTEIN DOUBLE-PSI BETA-BARREL DOMAIN-CONTAINING PROTEIN"/>
    <property type="match status" value="1"/>
</dbReference>
<evidence type="ECO:0000256" key="1">
    <source>
        <dbReference type="ARBA" id="ARBA00022729"/>
    </source>
</evidence>
<protein>
    <recommendedName>
        <fullName evidence="3">RlpA-like protein double-psi beta-barrel domain-containing protein</fullName>
    </recommendedName>
</protein>
<evidence type="ECO:0000256" key="2">
    <source>
        <dbReference type="SAM" id="SignalP"/>
    </source>
</evidence>
<dbReference type="InterPro" id="IPR051477">
    <property type="entry name" value="Expansin_CellWall"/>
</dbReference>
<dbReference type="RefSeq" id="XP_025374789.1">
    <property type="nucleotide sequence ID" value="XM_025524251.1"/>
</dbReference>
<dbReference type="SUPFAM" id="SSF50685">
    <property type="entry name" value="Barwin-like endoglucanases"/>
    <property type="match status" value="1"/>
</dbReference>
<dbReference type="OrthoDB" id="406505at2759"/>
<sequence length="186" mass="20423">MRAHNFLAIVVLGTTTVLCVPRPLLSTSSSSLSSELLPRNSYVHPASLKAKKHEKQQVATVITWYDGESLKEPACGVKEPKDSDNIAAVPESWGLGWCGKDIALQKGEKSVVVRVVDLCGSCKNESHFDLSKGAFKQLADLNEGELHDVTWSVNEASSTTVTTKLKTHGHQKRHRRRLDSNVIHIS</sequence>
<dbReference type="Gene3D" id="2.40.40.10">
    <property type="entry name" value="RlpA-like domain"/>
    <property type="match status" value="1"/>
</dbReference>
<dbReference type="InParanoid" id="A0A316YEP2"/>
<organism evidence="4 5">
    <name type="scientific">Acaromyces ingoldii</name>
    <dbReference type="NCBI Taxonomy" id="215250"/>
    <lineage>
        <taxon>Eukaryota</taxon>
        <taxon>Fungi</taxon>
        <taxon>Dikarya</taxon>
        <taxon>Basidiomycota</taxon>
        <taxon>Ustilaginomycotina</taxon>
        <taxon>Exobasidiomycetes</taxon>
        <taxon>Exobasidiales</taxon>
        <taxon>Cryptobasidiaceae</taxon>
        <taxon>Acaromyces</taxon>
    </lineage>
</organism>
<feature type="domain" description="RlpA-like protein double-psi beta-barrel" evidence="3">
    <location>
        <begin position="81"/>
        <end position="145"/>
    </location>
</feature>
<dbReference type="AlphaFoldDB" id="A0A316YEP2"/>